<dbReference type="GO" id="GO:0006103">
    <property type="term" value="P:2-oxoglutarate metabolic process"/>
    <property type="evidence" value="ECO:0007669"/>
    <property type="project" value="TreeGrafter"/>
</dbReference>
<keyword evidence="10 18" id="KW-0560">Oxidoreductase</keyword>
<dbReference type="GO" id="GO:0004148">
    <property type="term" value="F:dihydrolipoyl dehydrogenase (NADH) activity"/>
    <property type="evidence" value="ECO:0007669"/>
    <property type="project" value="UniProtKB-EC"/>
</dbReference>
<dbReference type="PRINTS" id="PR00368">
    <property type="entry name" value="FADPNR"/>
</dbReference>
<evidence type="ECO:0000256" key="14">
    <source>
        <dbReference type="ARBA" id="ARBA00049187"/>
    </source>
</evidence>
<feature type="binding site" evidence="16">
    <location>
        <begin position="188"/>
        <end position="195"/>
    </location>
    <ligand>
        <name>NAD(+)</name>
        <dbReference type="ChEBI" id="CHEBI:57540"/>
    </ligand>
</feature>
<feature type="binding site" evidence="16">
    <location>
        <begin position="151"/>
        <end position="153"/>
    </location>
    <ligand>
        <name>FAD</name>
        <dbReference type="ChEBI" id="CHEBI:57692"/>
    </ligand>
</feature>
<dbReference type="AlphaFoldDB" id="A0A2T4PXP6"/>
<dbReference type="PROSITE" id="PS00076">
    <property type="entry name" value="PYRIDINE_REDOX_1"/>
    <property type="match status" value="1"/>
</dbReference>
<feature type="domain" description="Pyridine nucleotide-disulphide oxidoreductase dimerisation" evidence="19">
    <location>
        <begin position="354"/>
        <end position="463"/>
    </location>
</feature>
<keyword evidence="16" id="KW-0547">Nucleotide-binding</keyword>
<dbReference type="InterPro" id="IPR023753">
    <property type="entry name" value="FAD/NAD-binding_dom"/>
</dbReference>
<dbReference type="Gene3D" id="3.50.50.60">
    <property type="entry name" value="FAD/NAD(P)-binding domain"/>
    <property type="match status" value="2"/>
</dbReference>
<dbReference type="Pfam" id="PF02852">
    <property type="entry name" value="Pyr_redox_dim"/>
    <property type="match status" value="1"/>
</dbReference>
<organism evidence="21 22">
    <name type="scientific">Staphylococcus warneri</name>
    <dbReference type="NCBI Taxonomy" id="1292"/>
    <lineage>
        <taxon>Bacteria</taxon>
        <taxon>Bacillati</taxon>
        <taxon>Bacillota</taxon>
        <taxon>Bacilli</taxon>
        <taxon>Bacillales</taxon>
        <taxon>Staphylococcaceae</taxon>
        <taxon>Staphylococcus</taxon>
    </lineage>
</organism>
<dbReference type="GO" id="GO:0050660">
    <property type="term" value="F:flavin adenine dinucleotide binding"/>
    <property type="evidence" value="ECO:0007669"/>
    <property type="project" value="InterPro"/>
</dbReference>
<dbReference type="InterPro" id="IPR016156">
    <property type="entry name" value="FAD/NAD-linked_Rdtase_dimer_sf"/>
</dbReference>
<evidence type="ECO:0000256" key="2">
    <source>
        <dbReference type="ARBA" id="ARBA00004170"/>
    </source>
</evidence>
<evidence type="ECO:0000256" key="18">
    <source>
        <dbReference type="RuleBase" id="RU003692"/>
    </source>
</evidence>
<comment type="similarity">
    <text evidence="4 18">Belongs to the class-I pyridine nucleotide-disulfide oxidoreductase family.</text>
</comment>
<evidence type="ECO:0000256" key="11">
    <source>
        <dbReference type="ARBA" id="ARBA00023027"/>
    </source>
</evidence>
<evidence type="ECO:0000259" key="19">
    <source>
        <dbReference type="Pfam" id="PF02852"/>
    </source>
</evidence>
<dbReference type="InterPro" id="IPR006258">
    <property type="entry name" value="Lipoamide_DH"/>
</dbReference>
<dbReference type="PANTHER" id="PTHR22912:SF217">
    <property type="entry name" value="DIHYDROLIPOYL DEHYDROGENASE"/>
    <property type="match status" value="1"/>
</dbReference>
<dbReference type="PANTHER" id="PTHR22912">
    <property type="entry name" value="DISULFIDE OXIDOREDUCTASE"/>
    <property type="match status" value="1"/>
</dbReference>
<dbReference type="GO" id="GO:0016020">
    <property type="term" value="C:membrane"/>
    <property type="evidence" value="ECO:0007669"/>
    <property type="project" value="UniProtKB-SubCell"/>
</dbReference>
<evidence type="ECO:0000256" key="8">
    <source>
        <dbReference type="ARBA" id="ARBA00022630"/>
    </source>
</evidence>
<feature type="active site" description="Proton acceptor" evidence="15">
    <location>
        <position position="454"/>
    </location>
</feature>
<evidence type="ECO:0000256" key="13">
    <source>
        <dbReference type="ARBA" id="ARBA00023284"/>
    </source>
</evidence>
<feature type="disulfide bond" description="Redox-active" evidence="17">
    <location>
        <begin position="43"/>
        <end position="48"/>
    </location>
</feature>
<dbReference type="Proteomes" id="UP000240717">
    <property type="component" value="Unassembled WGS sequence"/>
</dbReference>
<comment type="caution">
    <text evidence="21">The sequence shown here is derived from an EMBL/GenBank/DDBJ whole genome shotgun (WGS) entry which is preliminary data.</text>
</comment>
<evidence type="ECO:0000259" key="20">
    <source>
        <dbReference type="Pfam" id="PF07992"/>
    </source>
</evidence>
<dbReference type="GO" id="GO:0005737">
    <property type="term" value="C:cytoplasm"/>
    <property type="evidence" value="ECO:0007669"/>
    <property type="project" value="UniProtKB-SubCell"/>
</dbReference>
<keyword evidence="8 18" id="KW-0285">Flavoprotein</keyword>
<feature type="binding site" evidence="16">
    <location>
        <position position="278"/>
    </location>
    <ligand>
        <name>NAD(+)</name>
        <dbReference type="ChEBI" id="CHEBI:57540"/>
    </ligand>
</feature>
<dbReference type="FunFam" id="3.30.390.30:FF:000001">
    <property type="entry name" value="Dihydrolipoyl dehydrogenase"/>
    <property type="match status" value="1"/>
</dbReference>
<dbReference type="SUPFAM" id="SSF55424">
    <property type="entry name" value="FAD/NAD-linked reductases, dimerisation (C-terminal) domain"/>
    <property type="match status" value="1"/>
</dbReference>
<comment type="catalytic activity">
    <reaction evidence="14 18">
        <text>N(6)-[(R)-dihydrolipoyl]-L-lysyl-[protein] + NAD(+) = N(6)-[(R)-lipoyl]-L-lysyl-[protein] + NADH + H(+)</text>
        <dbReference type="Rhea" id="RHEA:15045"/>
        <dbReference type="Rhea" id="RHEA-COMP:10474"/>
        <dbReference type="Rhea" id="RHEA-COMP:10475"/>
        <dbReference type="ChEBI" id="CHEBI:15378"/>
        <dbReference type="ChEBI" id="CHEBI:57540"/>
        <dbReference type="ChEBI" id="CHEBI:57945"/>
        <dbReference type="ChEBI" id="CHEBI:83099"/>
        <dbReference type="ChEBI" id="CHEBI:83100"/>
        <dbReference type="EC" id="1.8.1.4"/>
    </reaction>
</comment>
<feature type="binding site" evidence="16">
    <location>
        <position position="211"/>
    </location>
    <ligand>
        <name>NAD(+)</name>
        <dbReference type="ChEBI" id="CHEBI:57540"/>
    </ligand>
</feature>
<evidence type="ECO:0000256" key="5">
    <source>
        <dbReference type="ARBA" id="ARBA00012608"/>
    </source>
</evidence>
<feature type="binding site" evidence="16">
    <location>
        <position position="115"/>
    </location>
    <ligand>
        <name>FAD</name>
        <dbReference type="ChEBI" id="CHEBI:57692"/>
    </ligand>
</feature>
<evidence type="ECO:0000256" key="12">
    <source>
        <dbReference type="ARBA" id="ARBA00023157"/>
    </source>
</evidence>
<keyword evidence="9 16" id="KW-0274">FAD</keyword>
<reference evidence="21 22" key="1">
    <citation type="journal article" date="2016" name="Front. Microbiol.">
        <title>Comprehensive Phylogenetic Analysis of Bovine Non-aureus Staphylococci Species Based on Whole-Genome Sequencing.</title>
        <authorList>
            <person name="Naushad S."/>
            <person name="Barkema H.W."/>
            <person name="Luby C."/>
            <person name="Condas L.A."/>
            <person name="Nobrega D.B."/>
            <person name="Carson D.A."/>
            <person name="De Buck J."/>
        </authorList>
    </citation>
    <scope>NUCLEOTIDE SEQUENCE [LARGE SCALE GENOMIC DNA]</scope>
    <source>
        <strain evidence="21 22">SNUC 2993</strain>
    </source>
</reference>
<dbReference type="InterPro" id="IPR004099">
    <property type="entry name" value="Pyr_nucl-diS_OxRdtase_dimer"/>
</dbReference>
<dbReference type="EC" id="1.8.1.4" evidence="5 18"/>
<dbReference type="InterPro" id="IPR012999">
    <property type="entry name" value="Pyr_OxRdtase_I_AS"/>
</dbReference>
<protein>
    <recommendedName>
        <fullName evidence="6 18">Dihydrolipoyl dehydrogenase</fullName>
        <ecNumber evidence="5 18">1.8.1.4</ecNumber>
    </recommendedName>
</protein>
<dbReference type="SUPFAM" id="SSF51905">
    <property type="entry name" value="FAD/NAD(P)-binding domain"/>
    <property type="match status" value="1"/>
</dbReference>
<sequence>MSEKQYDLVVLGGGTAGYVAAIRASQLGKTVAIVERSLLGGTCLHKGCIPTKSLLKSAEVVHTIKNAKQFGIDVPEYNLNYERILERKDEIVNQMYQGVQHLMKQNHIDVFNGTGRILGESIFSPQSGTISVEFEDGENEMIPNQFVLIATGSVPQSLPFLKFDHNVILSSDDILNMDILPDSIAIIGGGVIGLEFASYLTDLGVAVTVIEANERILPNESAQIAKTIKRELENRGTKFFENVVLDDQSVKVNKDNNGATLHINDQQIVVDKILLSVGRKPNTSDIGLQNTKVKTTQSGHIITNQYQQTEDKHIYAAGDCIGKLQLAHVGSKEGITAVEHMFDESPIPINYNLMPKCIYTYPEIASIGKNLEQAKQDNINAKNYKVSFKAIGKAMIESTGPQNGFCEVIVDQDQDEIIGINMIGPHVTELINEVSLLQFMNGSSLELGLTTHAHPSLSEVLMELGLKIENRAIHV</sequence>
<dbReference type="InterPro" id="IPR036188">
    <property type="entry name" value="FAD/NAD-bd_sf"/>
</dbReference>
<evidence type="ECO:0000256" key="3">
    <source>
        <dbReference type="ARBA" id="ARBA00004496"/>
    </source>
</evidence>
<evidence type="ECO:0000256" key="6">
    <source>
        <dbReference type="ARBA" id="ARBA00016961"/>
    </source>
</evidence>
<evidence type="ECO:0000256" key="15">
    <source>
        <dbReference type="PIRSR" id="PIRSR000350-2"/>
    </source>
</evidence>
<dbReference type="PIRSF" id="PIRSF000350">
    <property type="entry name" value="Mercury_reductase_MerA"/>
    <property type="match status" value="1"/>
</dbReference>
<comment type="miscellaneous">
    <text evidence="18">The active site is a redox-active disulfide bond.</text>
</comment>
<evidence type="ECO:0000313" key="22">
    <source>
        <dbReference type="Proteomes" id="UP000240717"/>
    </source>
</evidence>
<dbReference type="Gene3D" id="3.30.390.30">
    <property type="match status" value="1"/>
</dbReference>
<dbReference type="InterPro" id="IPR001100">
    <property type="entry name" value="Pyr_nuc-diS_OxRdtase"/>
</dbReference>
<gene>
    <name evidence="21" type="primary">lpdA</name>
    <name evidence="21" type="ORF">BU085_11650</name>
</gene>
<dbReference type="STRING" id="1194526.A284_06140"/>
<evidence type="ECO:0000256" key="9">
    <source>
        <dbReference type="ARBA" id="ARBA00022827"/>
    </source>
</evidence>
<comment type="cofactor">
    <cofactor evidence="16 18">
        <name>FAD</name>
        <dbReference type="ChEBI" id="CHEBI:57692"/>
    </cofactor>
    <text evidence="16 18">Binds 1 FAD per subunit.</text>
</comment>
<keyword evidence="7" id="KW-0963">Cytoplasm</keyword>
<dbReference type="NCBIfam" id="TIGR01350">
    <property type="entry name" value="lipoamide_DH"/>
    <property type="match status" value="1"/>
</dbReference>
<dbReference type="PRINTS" id="PR00411">
    <property type="entry name" value="PNDRDTASEI"/>
</dbReference>
<keyword evidence="11 16" id="KW-0520">NAD</keyword>
<accession>A0A2T4PXP6</accession>
<proteinExistence type="inferred from homology"/>
<dbReference type="RefSeq" id="WP_107532434.1">
    <property type="nucleotide sequence ID" value="NZ_PZEV01000058.1"/>
</dbReference>
<comment type="function">
    <text evidence="1">Lipoamide dehydrogenase is a component of the alpha-ketoacid dehydrogenase complexes.</text>
</comment>
<dbReference type="EMBL" id="PZEV01000058">
    <property type="protein sequence ID" value="PTI49626.1"/>
    <property type="molecule type" value="Genomic_DNA"/>
</dbReference>
<name>A0A2T4PXP6_STAWA</name>
<feature type="binding site" evidence="16">
    <location>
        <position position="52"/>
    </location>
    <ligand>
        <name>FAD</name>
        <dbReference type="ChEBI" id="CHEBI:57692"/>
    </ligand>
</feature>
<feature type="binding site" evidence="16">
    <location>
        <position position="319"/>
    </location>
    <ligand>
        <name>FAD</name>
        <dbReference type="ChEBI" id="CHEBI:57692"/>
    </ligand>
</feature>
<evidence type="ECO:0000256" key="4">
    <source>
        <dbReference type="ARBA" id="ARBA00007532"/>
    </source>
</evidence>
<dbReference type="InterPro" id="IPR050151">
    <property type="entry name" value="Class-I_Pyr_Nuc-Dis_Oxidored"/>
</dbReference>
<evidence type="ECO:0000256" key="1">
    <source>
        <dbReference type="ARBA" id="ARBA00002052"/>
    </source>
</evidence>
<evidence type="ECO:0000256" key="16">
    <source>
        <dbReference type="PIRSR" id="PIRSR000350-3"/>
    </source>
</evidence>
<keyword evidence="13 18" id="KW-0676">Redox-active center</keyword>
<evidence type="ECO:0000313" key="21">
    <source>
        <dbReference type="EMBL" id="PTI49626.1"/>
    </source>
</evidence>
<keyword evidence="12" id="KW-1015">Disulfide bond</keyword>
<evidence type="ECO:0000256" key="10">
    <source>
        <dbReference type="ARBA" id="ARBA00023002"/>
    </source>
</evidence>
<evidence type="ECO:0000256" key="17">
    <source>
        <dbReference type="PIRSR" id="PIRSR000350-4"/>
    </source>
</evidence>
<comment type="subcellular location">
    <subcellularLocation>
        <location evidence="3">Cytoplasm</location>
    </subcellularLocation>
    <subcellularLocation>
        <location evidence="2">Membrane</location>
        <topology evidence="2">Peripheral membrane protein</topology>
    </subcellularLocation>
</comment>
<feature type="domain" description="FAD/NAD(P)-binding" evidence="20">
    <location>
        <begin position="6"/>
        <end position="334"/>
    </location>
</feature>
<dbReference type="Pfam" id="PF07992">
    <property type="entry name" value="Pyr_redox_2"/>
    <property type="match status" value="1"/>
</dbReference>
<evidence type="ECO:0000256" key="7">
    <source>
        <dbReference type="ARBA" id="ARBA00022490"/>
    </source>
</evidence>